<sequence>MADPFSRLPLELKLIILGLLQEDGTKRHLLHCLTVNFVWFTLIVRLLYKDIKLRAIWHLRDSPNSEKYLKHVRTLILGLTDNRFHPDIIIKWAKPPLPNLRKISFMPGSLLEGFDVDYIIPYLQPSVTSVELCCVRWTSDLLSALKETCPDLTELNIKRPFKDEDFTLDAKGFKDWLQAFDSLKSVSVFRRGGYTAHPHDDIEDDLANLLSWPEVRNLLLRPLRRLRLECPLKEWHNIYAYPPFCTLRELSVCVKLEDIPYLLNFTDLRGLHIQIDGKIGPEVNVLSSFRQMTRLRSLRIMFTDSYELKRDQIMSLTSLKKLEMLEVSCRDRERVNEDEYSWGGITQYVPITVKGPFDDNDFDQLASSLPRLRHACLLFDWKELTSNHVLKSAAFLWRQLEYLCLGYHIDLSESILMSQNGEPVFPKLKELVNLRALIGDLVTDCEVLKVDHDARYAYTNRLRDRLQAACPRLEQITFGEFYLQDGCPEHEPLNMRGMINLFMGPCWNWSRDARKGVWDFDYIE</sequence>
<dbReference type="InParanoid" id="B8MCA7"/>
<keyword evidence="2" id="KW-1185">Reference proteome</keyword>
<proteinExistence type="predicted"/>
<dbReference type="HOGENOM" id="CLU_519890_0_0_1"/>
<dbReference type="VEuPathDB" id="FungiDB:TSTA_122830"/>
<dbReference type="RefSeq" id="XP_002482545.1">
    <property type="nucleotide sequence ID" value="XM_002482500.1"/>
</dbReference>
<accession>B8MCA7</accession>
<evidence type="ECO:0000313" key="2">
    <source>
        <dbReference type="Proteomes" id="UP000001745"/>
    </source>
</evidence>
<reference evidence="2" key="1">
    <citation type="journal article" date="2015" name="Genome Announc.">
        <title>Genome sequence of the AIDS-associated pathogen Penicillium marneffei (ATCC18224) and its near taxonomic relative Talaromyces stipitatus (ATCC10500).</title>
        <authorList>
            <person name="Nierman W.C."/>
            <person name="Fedorova-Abrams N.D."/>
            <person name="Andrianopoulos A."/>
        </authorList>
    </citation>
    <scope>NUCLEOTIDE SEQUENCE [LARGE SCALE GENOMIC DNA]</scope>
    <source>
        <strain evidence="2">ATCC 10500 / CBS 375.48 / QM 6759 / NRRL 1006</strain>
    </source>
</reference>
<dbReference type="Gene3D" id="3.80.10.10">
    <property type="entry name" value="Ribonuclease Inhibitor"/>
    <property type="match status" value="1"/>
</dbReference>
<dbReference type="SUPFAM" id="SSF52047">
    <property type="entry name" value="RNI-like"/>
    <property type="match status" value="1"/>
</dbReference>
<dbReference type="Proteomes" id="UP000001745">
    <property type="component" value="Unassembled WGS sequence"/>
</dbReference>
<evidence type="ECO:0000313" key="1">
    <source>
        <dbReference type="EMBL" id="EED18553.1"/>
    </source>
</evidence>
<organism evidence="1 2">
    <name type="scientific">Talaromyces stipitatus (strain ATCC 10500 / CBS 375.48 / QM 6759 / NRRL 1006)</name>
    <name type="common">Penicillium stipitatum</name>
    <dbReference type="NCBI Taxonomy" id="441959"/>
    <lineage>
        <taxon>Eukaryota</taxon>
        <taxon>Fungi</taxon>
        <taxon>Dikarya</taxon>
        <taxon>Ascomycota</taxon>
        <taxon>Pezizomycotina</taxon>
        <taxon>Eurotiomycetes</taxon>
        <taxon>Eurotiomycetidae</taxon>
        <taxon>Eurotiales</taxon>
        <taxon>Trichocomaceae</taxon>
        <taxon>Talaromyces</taxon>
        <taxon>Talaromyces sect. Talaromyces</taxon>
    </lineage>
</organism>
<dbReference type="InterPro" id="IPR032675">
    <property type="entry name" value="LRR_dom_sf"/>
</dbReference>
<dbReference type="PhylomeDB" id="B8MCA7"/>
<name>B8MCA7_TALSN</name>
<dbReference type="OrthoDB" id="4224139at2759"/>
<dbReference type="AlphaFoldDB" id="B8MCA7"/>
<dbReference type="GeneID" id="8097748"/>
<protein>
    <submittedName>
        <fullName evidence="1">Uncharacterized protein</fullName>
    </submittedName>
</protein>
<dbReference type="EMBL" id="EQ962655">
    <property type="protein sequence ID" value="EED18553.1"/>
    <property type="molecule type" value="Genomic_DNA"/>
</dbReference>
<gene>
    <name evidence="1" type="ORF">TSTA_122830</name>
</gene>